<reference evidence="1" key="1">
    <citation type="submission" date="2020-08" db="EMBL/GenBank/DDBJ databases">
        <title>Genomic Encyclopedia of Type Strains, Phase IV (KMG-IV): sequencing the most valuable type-strain genomes for metagenomic binning, comparative biology and taxonomic classification.</title>
        <authorList>
            <person name="Goeker M."/>
        </authorList>
    </citation>
    <scope>NUCLEOTIDE SEQUENCE [LARGE SCALE GENOMIC DNA]</scope>
    <source>
        <strain evidence="1">DSM 105720</strain>
    </source>
</reference>
<evidence type="ECO:0000313" key="2">
    <source>
        <dbReference type="Proteomes" id="UP000560658"/>
    </source>
</evidence>
<keyword evidence="2" id="KW-1185">Reference proteome</keyword>
<dbReference type="AlphaFoldDB" id="A0A840D089"/>
<evidence type="ECO:0000313" key="1">
    <source>
        <dbReference type="EMBL" id="MBB4043798.1"/>
    </source>
</evidence>
<dbReference type="Proteomes" id="UP000560658">
    <property type="component" value="Unassembled WGS sequence"/>
</dbReference>
<name>A0A840D089_9BACE</name>
<accession>A0A840D089</accession>
<proteinExistence type="predicted"/>
<gene>
    <name evidence="1" type="ORF">GGR06_001584</name>
</gene>
<comment type="caution">
    <text evidence="1">The sequence shown here is derived from an EMBL/GenBank/DDBJ whole genome shotgun (WGS) entry which is preliminary data.</text>
</comment>
<organism evidence="1 2">
    <name type="scientific">Bacteroides reticulotermitis</name>
    <dbReference type="NCBI Taxonomy" id="1133319"/>
    <lineage>
        <taxon>Bacteria</taxon>
        <taxon>Pseudomonadati</taxon>
        <taxon>Bacteroidota</taxon>
        <taxon>Bacteroidia</taxon>
        <taxon>Bacteroidales</taxon>
        <taxon>Bacteroidaceae</taxon>
        <taxon>Bacteroides</taxon>
    </lineage>
</organism>
<sequence length="65" mass="7749">MEREVLFMEWRGFILSSLERKGCNSKRLLLAICIEFRTNKKYRPTDKGLLKCANDIFEKHLTTQK</sequence>
<protein>
    <submittedName>
        <fullName evidence="1">Uncharacterized protein</fullName>
    </submittedName>
</protein>
<dbReference type="EMBL" id="JACIER010000005">
    <property type="protein sequence ID" value="MBB4043798.1"/>
    <property type="molecule type" value="Genomic_DNA"/>
</dbReference>